<keyword evidence="7 8" id="KW-0472">Membrane</keyword>
<dbReference type="InterPro" id="IPR003593">
    <property type="entry name" value="AAA+_ATPase"/>
</dbReference>
<dbReference type="InParanoid" id="A0A0D2AVG2"/>
<keyword evidence="6 8" id="KW-1133">Transmembrane helix</keyword>
<feature type="transmembrane region" description="Helical" evidence="8">
    <location>
        <begin position="386"/>
        <end position="407"/>
    </location>
</feature>
<feature type="domain" description="ABC transporter" evidence="9">
    <location>
        <begin position="49"/>
        <end position="296"/>
    </location>
</feature>
<evidence type="ECO:0000259" key="9">
    <source>
        <dbReference type="PROSITE" id="PS50893"/>
    </source>
</evidence>
<dbReference type="VEuPathDB" id="FungiDB:PV09_05767"/>
<keyword evidence="2" id="KW-0813">Transport</keyword>
<name>A0A0D2AVG2_9PEZI</name>
<dbReference type="InterPro" id="IPR013525">
    <property type="entry name" value="ABC2_TM"/>
</dbReference>
<keyword evidence="11" id="KW-1185">Reference proteome</keyword>
<evidence type="ECO:0000256" key="1">
    <source>
        <dbReference type="ARBA" id="ARBA00004141"/>
    </source>
</evidence>
<dbReference type="STRING" id="253628.A0A0D2AVG2"/>
<accession>A0A0D2AVG2</accession>
<dbReference type="InterPro" id="IPR050352">
    <property type="entry name" value="ABCG_transporters"/>
</dbReference>
<dbReference type="GO" id="GO:0016887">
    <property type="term" value="F:ATP hydrolysis activity"/>
    <property type="evidence" value="ECO:0007669"/>
    <property type="project" value="InterPro"/>
</dbReference>
<reference evidence="10 11" key="1">
    <citation type="submission" date="2015-01" db="EMBL/GenBank/DDBJ databases">
        <title>The Genome Sequence of Ochroconis gallopava CBS43764.</title>
        <authorList>
            <consortium name="The Broad Institute Genomics Platform"/>
            <person name="Cuomo C."/>
            <person name="de Hoog S."/>
            <person name="Gorbushina A."/>
            <person name="Stielow B."/>
            <person name="Teixiera M."/>
            <person name="Abouelleil A."/>
            <person name="Chapman S.B."/>
            <person name="Priest M."/>
            <person name="Young S.K."/>
            <person name="Wortman J."/>
            <person name="Nusbaum C."/>
            <person name="Birren B."/>
        </authorList>
    </citation>
    <scope>NUCLEOTIDE SEQUENCE [LARGE SCALE GENOMIC DNA]</scope>
    <source>
        <strain evidence="10 11">CBS 43764</strain>
    </source>
</reference>
<evidence type="ECO:0000256" key="8">
    <source>
        <dbReference type="SAM" id="Phobius"/>
    </source>
</evidence>
<dbReference type="FunCoup" id="A0A0D2AVG2">
    <property type="interactions" value="47"/>
</dbReference>
<dbReference type="PANTHER" id="PTHR48041:SF119">
    <property type="entry name" value="ROA1P"/>
    <property type="match status" value="1"/>
</dbReference>
<dbReference type="Pfam" id="PF01061">
    <property type="entry name" value="ABC2_membrane"/>
    <property type="match status" value="2"/>
</dbReference>
<gene>
    <name evidence="10" type="ORF">PV09_05767</name>
</gene>
<feature type="transmembrane region" description="Helical" evidence="8">
    <location>
        <begin position="1248"/>
        <end position="1270"/>
    </location>
</feature>
<proteinExistence type="predicted"/>
<keyword evidence="5" id="KW-0067">ATP-binding</keyword>
<protein>
    <recommendedName>
        <fullName evidence="9">ABC transporter domain-containing protein</fullName>
    </recommendedName>
</protein>
<dbReference type="HOGENOM" id="CLU_000604_57_4_1"/>
<dbReference type="GeneID" id="27313740"/>
<dbReference type="GO" id="GO:0016020">
    <property type="term" value="C:membrane"/>
    <property type="evidence" value="ECO:0007669"/>
    <property type="project" value="UniProtKB-SubCell"/>
</dbReference>
<feature type="transmembrane region" description="Helical" evidence="8">
    <location>
        <begin position="1133"/>
        <end position="1158"/>
    </location>
</feature>
<evidence type="ECO:0000256" key="6">
    <source>
        <dbReference type="ARBA" id="ARBA00022989"/>
    </source>
</evidence>
<feature type="domain" description="ABC transporter" evidence="9">
    <location>
        <begin position="686"/>
        <end position="935"/>
    </location>
</feature>
<dbReference type="InterPro" id="IPR043926">
    <property type="entry name" value="ABCG_dom"/>
</dbReference>
<evidence type="ECO:0000256" key="3">
    <source>
        <dbReference type="ARBA" id="ARBA00022692"/>
    </source>
</evidence>
<comment type="subcellular location">
    <subcellularLocation>
        <location evidence="1">Membrane</location>
        <topology evidence="1">Multi-pass membrane protein</topology>
    </subcellularLocation>
</comment>
<evidence type="ECO:0000313" key="11">
    <source>
        <dbReference type="Proteomes" id="UP000053259"/>
    </source>
</evidence>
<dbReference type="GO" id="GO:0005524">
    <property type="term" value="F:ATP binding"/>
    <property type="evidence" value="ECO:0007669"/>
    <property type="project" value="UniProtKB-KW"/>
</dbReference>
<dbReference type="RefSeq" id="XP_016212993.1">
    <property type="nucleotide sequence ID" value="XM_016359314.1"/>
</dbReference>
<dbReference type="SUPFAM" id="SSF52540">
    <property type="entry name" value="P-loop containing nucleoside triphosphate hydrolases"/>
    <property type="match status" value="2"/>
</dbReference>
<feature type="transmembrane region" description="Helical" evidence="8">
    <location>
        <begin position="1099"/>
        <end position="1121"/>
    </location>
</feature>
<dbReference type="InterPro" id="IPR027417">
    <property type="entry name" value="P-loop_NTPase"/>
</dbReference>
<dbReference type="Pfam" id="PF00005">
    <property type="entry name" value="ABC_tran"/>
    <property type="match status" value="2"/>
</dbReference>
<dbReference type="SMART" id="SM00382">
    <property type="entry name" value="AAA"/>
    <property type="match status" value="2"/>
</dbReference>
<dbReference type="InterPro" id="IPR003439">
    <property type="entry name" value="ABC_transporter-like_ATP-bd"/>
</dbReference>
<feature type="transmembrane region" description="Helical" evidence="8">
    <location>
        <begin position="1164"/>
        <end position="1184"/>
    </location>
</feature>
<sequence length="1286" mass="143285">MELELQVIGKEVETGAVDDPVKNSKDARDLSLRPVPPVDIAIRNVSVVLRNSGVVNSSIPLLRKPGRAEAAAGDKKILDSVSADFPSGSLTAILGSSGSGKTTLLNVLADRIHDSKLDITGERIFNGSTQRNGVESAYVMQQDVLIPTLTVRETLRYSADLRLRDVVDRDERYHIVEEVILELSLKEAADTRVKYCSGGEKRRTSLAIQLLANPSVLWLDEPTTGLDATSAFQLTTTLKALACRGRTVIVTIHQPRSEIWTLFDRIILLSQGRSVYADNREACTTYFARLGFPLPPFCNPAEHVIDIAAVDNRTPELELASQTRVDNLKAAWADASKDVFPDVPITAMGGGPRSKTSKRNSHRVSLGRQIRVLTSRVWITTVRDPLGLFGTIFEAIFMGILMGWIFFQLDKTQSGIRSRIGANYIASALQGYLILMFETYRLIMDIAVFDRERAEGVVSVPAFMISRRISKIVEDLPVPLIFSLLFYFMTGFRTEGDTFMIFFVIVLISHYIAVAFATFAVSISREFAAASLIGNLSFTWQTFACGFFVLAANMPVYVKWTRYTAYVWYAFGALCYNEFHGQFYDCPVLGGPDNPECAPYVGDFQLQTFGIPSNWRSRPIVILLSFSILYFVLASLILQINRQEMKVANARREDVDKSAGKERMRVRSPEDVRSVTVRLQGYHIDVARRSLVGAKLSTLQKHILHPVNAVFPPGTLNVIMGPSGSGKTSLLSSMANRLRSDLISQYHIGGKLLINEAEPSKDVLQSIVSYVTQDDDALLSKLTVRETLQFAAGLRLPKWMSKQDKHRRAEEVLLQMGLKDCANSIVGSNLVKGISGGERRRCTIAIQILTDPRILLLDEPTSGLDGFTAASIMDVLRGLADEGRTIVMTIHQSRSDLWPSFGNVLLLARGGHPVYAGPRSRMIEHFARLGCQCPETTNPADFALDLITIDLRHAAQETATRKKVQSLIDGWNEADKDVERRDSSVIATPAELGSLRKTRTSFRLALPILFHRSLLNLWRQPPLWVARIMQIWGMSIIMTFFFAPLKTDYYSIQSRLGFIQEIAPVYFVGMLNNIAIYPLEQAVFNKEYDDRASNVEAFLVQYALLELPFEVLVSFMFSALADIAAGLPKTAMAFFVVSFNVFCIVNCGESLGIVFNTLITHTGFAVQIMSVFLSVAQCMGGTIATQIPSFLQAFNYLSPIKWSIESMAHIAFDGLQFGCLESQRLPNGSCPLLTGEDIRRLYRLDLDLWKAILALGIVTLGYRLIAYIILKALREKWYNVFGKLKR</sequence>
<dbReference type="Gene3D" id="3.40.50.300">
    <property type="entry name" value="P-loop containing nucleotide triphosphate hydrolases"/>
    <property type="match status" value="2"/>
</dbReference>
<dbReference type="OrthoDB" id="66620at2759"/>
<feature type="transmembrane region" description="Helical" evidence="8">
    <location>
        <begin position="476"/>
        <end position="493"/>
    </location>
</feature>
<keyword evidence="3 8" id="KW-0812">Transmembrane</keyword>
<evidence type="ECO:0000256" key="5">
    <source>
        <dbReference type="ARBA" id="ARBA00022840"/>
    </source>
</evidence>
<evidence type="ECO:0000256" key="2">
    <source>
        <dbReference type="ARBA" id="ARBA00022448"/>
    </source>
</evidence>
<feature type="transmembrane region" description="Helical" evidence="8">
    <location>
        <begin position="499"/>
        <end position="520"/>
    </location>
</feature>
<dbReference type="GO" id="GO:0140359">
    <property type="term" value="F:ABC-type transporter activity"/>
    <property type="evidence" value="ECO:0007669"/>
    <property type="project" value="InterPro"/>
</dbReference>
<evidence type="ECO:0000256" key="7">
    <source>
        <dbReference type="ARBA" id="ARBA00023136"/>
    </source>
</evidence>
<feature type="transmembrane region" description="Helical" evidence="8">
    <location>
        <begin position="1024"/>
        <end position="1045"/>
    </location>
</feature>
<keyword evidence="4" id="KW-0547">Nucleotide-binding</keyword>
<organism evidence="10 11">
    <name type="scientific">Verruconis gallopava</name>
    <dbReference type="NCBI Taxonomy" id="253628"/>
    <lineage>
        <taxon>Eukaryota</taxon>
        <taxon>Fungi</taxon>
        <taxon>Dikarya</taxon>
        <taxon>Ascomycota</taxon>
        <taxon>Pezizomycotina</taxon>
        <taxon>Dothideomycetes</taxon>
        <taxon>Pleosporomycetidae</taxon>
        <taxon>Venturiales</taxon>
        <taxon>Sympoventuriaceae</taxon>
        <taxon>Verruconis</taxon>
    </lineage>
</organism>
<dbReference type="EMBL" id="KN847546">
    <property type="protein sequence ID" value="KIW03124.1"/>
    <property type="molecule type" value="Genomic_DNA"/>
</dbReference>
<dbReference type="Proteomes" id="UP000053259">
    <property type="component" value="Unassembled WGS sequence"/>
</dbReference>
<feature type="transmembrane region" description="Helical" evidence="8">
    <location>
        <begin position="620"/>
        <end position="638"/>
    </location>
</feature>
<dbReference type="PROSITE" id="PS50893">
    <property type="entry name" value="ABC_TRANSPORTER_2"/>
    <property type="match status" value="2"/>
</dbReference>
<feature type="transmembrane region" description="Helical" evidence="8">
    <location>
        <begin position="1057"/>
        <end position="1079"/>
    </location>
</feature>
<dbReference type="PANTHER" id="PTHR48041">
    <property type="entry name" value="ABC TRANSPORTER G FAMILY MEMBER 28"/>
    <property type="match status" value="1"/>
</dbReference>
<evidence type="ECO:0000313" key="10">
    <source>
        <dbReference type="EMBL" id="KIW03124.1"/>
    </source>
</evidence>
<dbReference type="Pfam" id="PF19055">
    <property type="entry name" value="ABC2_membrane_7"/>
    <property type="match status" value="2"/>
</dbReference>
<feature type="transmembrane region" description="Helical" evidence="8">
    <location>
        <begin position="532"/>
        <end position="552"/>
    </location>
</feature>
<evidence type="ECO:0000256" key="4">
    <source>
        <dbReference type="ARBA" id="ARBA00022741"/>
    </source>
</evidence>